<protein>
    <submittedName>
        <fullName evidence="3">DUF58 domain-containing protein</fullName>
    </submittedName>
</protein>
<gene>
    <name evidence="3" type="ORF">EII35_05905</name>
</gene>
<feature type="domain" description="DUF58" evidence="2">
    <location>
        <begin position="201"/>
        <end position="308"/>
    </location>
</feature>
<keyword evidence="1" id="KW-0812">Transmembrane</keyword>
<feature type="transmembrane region" description="Helical" evidence="1">
    <location>
        <begin position="34"/>
        <end position="54"/>
    </location>
</feature>
<dbReference type="AlphaFoldDB" id="A0A3P1WV46"/>
<dbReference type="InterPro" id="IPR002881">
    <property type="entry name" value="DUF58"/>
</dbReference>
<dbReference type="EMBL" id="RQYT01000009">
    <property type="protein sequence ID" value="RRD50091.1"/>
    <property type="molecule type" value="Genomic_DNA"/>
</dbReference>
<dbReference type="OrthoDB" id="9812729at2"/>
<proteinExistence type="predicted"/>
<sequence length="415" mass="44534">MGFRSGLTARGWTLLIVGAAIAAAASYIGEPDLAWVGVFLAAIPLCGLLAVFLLSPRLTLERSVVPSSVAIGEPARARLAVSNSRRFSFSNLSFRDGTPRTLGPDARFELLKGITVWRQVAGYDVPTLMRGHFPLGPLTARNHDPLNTAWRQRRIPGDPAWLRVTPEVWPISLPRSGRSVGSSGEATPQRVGQAGMDDVLVREYQHGDGLRRVHWRMTAKRGELMVRLEEQPWDPALTVLIDTRDQAHLGSGRDSSLEWGISFGTSVANALLAERLRVAVVGADGTVFRPLRGEGSSGRERLMAAMTDVSASGRSSLEDCLADPDALSIAQSVVACLGVLTARDAAALVAATIGLAQCDALVPDAEAFSLPPDRAAAHDEACRLLSSTGWNLAPYGPTTKVPQAWQLLMARREAL</sequence>
<reference evidence="3 4" key="1">
    <citation type="submission" date="2018-11" db="EMBL/GenBank/DDBJ databases">
        <title>Genomes From Bacteria Associated with the Canine Oral Cavity: a Test Case for Automated Genome-Based Taxonomic Assignment.</title>
        <authorList>
            <person name="Coil D.A."/>
            <person name="Jospin G."/>
            <person name="Darling A.E."/>
            <person name="Wallis C."/>
            <person name="Davis I.J."/>
            <person name="Harris S."/>
            <person name="Eisen J.A."/>
            <person name="Holcombe L.J."/>
            <person name="O'Flynn C."/>
        </authorList>
    </citation>
    <scope>NUCLEOTIDE SEQUENCE [LARGE SCALE GENOMIC DNA]</scope>
    <source>
        <strain evidence="3 4">OH2822_COT-296</strain>
    </source>
</reference>
<name>A0A3P1WV46_9ACTN</name>
<keyword evidence="1" id="KW-1133">Transmembrane helix</keyword>
<dbReference type="PANTHER" id="PTHR34351:SF1">
    <property type="entry name" value="SLR1927 PROTEIN"/>
    <property type="match status" value="1"/>
</dbReference>
<keyword evidence="1" id="KW-0472">Membrane</keyword>
<dbReference type="Proteomes" id="UP000280935">
    <property type="component" value="Unassembled WGS sequence"/>
</dbReference>
<evidence type="ECO:0000313" key="4">
    <source>
        <dbReference type="Proteomes" id="UP000280935"/>
    </source>
</evidence>
<dbReference type="Pfam" id="PF01882">
    <property type="entry name" value="DUF58"/>
    <property type="match status" value="1"/>
</dbReference>
<accession>A0A3P1WV46</accession>
<dbReference type="PANTHER" id="PTHR34351">
    <property type="entry name" value="SLR1927 PROTEIN-RELATED"/>
    <property type="match status" value="1"/>
</dbReference>
<evidence type="ECO:0000259" key="2">
    <source>
        <dbReference type="Pfam" id="PF01882"/>
    </source>
</evidence>
<evidence type="ECO:0000256" key="1">
    <source>
        <dbReference type="SAM" id="Phobius"/>
    </source>
</evidence>
<feature type="transmembrane region" description="Helical" evidence="1">
    <location>
        <begin position="12"/>
        <end position="28"/>
    </location>
</feature>
<comment type="caution">
    <text evidence="3">The sequence shown here is derived from an EMBL/GenBank/DDBJ whole genome shotgun (WGS) entry which is preliminary data.</text>
</comment>
<organism evidence="3 4">
    <name type="scientific">Arachnia propionica</name>
    <dbReference type="NCBI Taxonomy" id="1750"/>
    <lineage>
        <taxon>Bacteria</taxon>
        <taxon>Bacillati</taxon>
        <taxon>Actinomycetota</taxon>
        <taxon>Actinomycetes</taxon>
        <taxon>Propionibacteriales</taxon>
        <taxon>Propionibacteriaceae</taxon>
        <taxon>Arachnia</taxon>
    </lineage>
</organism>
<evidence type="ECO:0000313" key="3">
    <source>
        <dbReference type="EMBL" id="RRD50091.1"/>
    </source>
</evidence>